<reference evidence="2 3" key="1">
    <citation type="journal article" date="2018" name="PLoS Pathog.">
        <title>Evolution of structural diversity of trichothecenes, a family of toxins produced by plant pathogenic and entomopathogenic fungi.</title>
        <authorList>
            <person name="Proctor R.H."/>
            <person name="McCormick S.P."/>
            <person name="Kim H.S."/>
            <person name="Cardoza R.E."/>
            <person name="Stanley A.M."/>
            <person name="Lindo L."/>
            <person name="Kelly A."/>
            <person name="Brown D.W."/>
            <person name="Lee T."/>
            <person name="Vaughan M.M."/>
            <person name="Alexander N.J."/>
            <person name="Busman M."/>
            <person name="Gutierrez S."/>
        </authorList>
    </citation>
    <scope>NUCLEOTIDE SEQUENCE [LARGE SCALE GENOMIC DNA]</scope>
    <source>
        <strain evidence="2 3">NRRL 20695</strain>
    </source>
</reference>
<feature type="compositionally biased region" description="Basic and acidic residues" evidence="1">
    <location>
        <begin position="64"/>
        <end position="73"/>
    </location>
</feature>
<organism evidence="2 3">
    <name type="scientific">Fusarium longipes</name>
    <dbReference type="NCBI Taxonomy" id="694270"/>
    <lineage>
        <taxon>Eukaryota</taxon>
        <taxon>Fungi</taxon>
        <taxon>Dikarya</taxon>
        <taxon>Ascomycota</taxon>
        <taxon>Pezizomycotina</taxon>
        <taxon>Sordariomycetes</taxon>
        <taxon>Hypocreomycetidae</taxon>
        <taxon>Hypocreales</taxon>
        <taxon>Nectriaceae</taxon>
        <taxon>Fusarium</taxon>
    </lineage>
</organism>
<name>A0A395T0U5_9HYPO</name>
<feature type="region of interest" description="Disordered" evidence="1">
    <location>
        <begin position="1"/>
        <end position="20"/>
    </location>
</feature>
<sequence length="118" mass="12776">MDQTQNVGSVQYAFGPDGTLVTGPVLMDDPATGKIICAACRVSKSERSFLAMPPYNFKSPFCLDCERKPRPDEPPPSSLGKRGFESEPESKEPSPDPLKKAKGKEKEDQVEVTGSETG</sequence>
<dbReference type="Proteomes" id="UP000266234">
    <property type="component" value="Unassembled WGS sequence"/>
</dbReference>
<gene>
    <name evidence="2" type="ORF">FLONG3_3936</name>
</gene>
<keyword evidence="3" id="KW-1185">Reference proteome</keyword>
<protein>
    <submittedName>
        <fullName evidence="2">Uncharacterized protein</fullName>
    </submittedName>
</protein>
<proteinExistence type="predicted"/>
<dbReference type="OrthoDB" id="4992585at2759"/>
<dbReference type="EMBL" id="PXOG01000081">
    <property type="protein sequence ID" value="RGP77979.1"/>
    <property type="molecule type" value="Genomic_DNA"/>
</dbReference>
<feature type="region of interest" description="Disordered" evidence="1">
    <location>
        <begin position="63"/>
        <end position="118"/>
    </location>
</feature>
<dbReference type="STRING" id="694270.A0A395T0U5"/>
<feature type="compositionally biased region" description="Basic and acidic residues" evidence="1">
    <location>
        <begin position="82"/>
        <end position="109"/>
    </location>
</feature>
<evidence type="ECO:0000313" key="2">
    <source>
        <dbReference type="EMBL" id="RGP77979.1"/>
    </source>
</evidence>
<dbReference type="AlphaFoldDB" id="A0A395T0U5"/>
<accession>A0A395T0U5</accession>
<comment type="caution">
    <text evidence="2">The sequence shown here is derived from an EMBL/GenBank/DDBJ whole genome shotgun (WGS) entry which is preliminary data.</text>
</comment>
<evidence type="ECO:0000256" key="1">
    <source>
        <dbReference type="SAM" id="MobiDB-lite"/>
    </source>
</evidence>
<evidence type="ECO:0000313" key="3">
    <source>
        <dbReference type="Proteomes" id="UP000266234"/>
    </source>
</evidence>